<keyword evidence="3" id="KW-1185">Reference proteome</keyword>
<evidence type="ECO:0000313" key="2">
    <source>
        <dbReference type="EMBL" id="KAF2145847.1"/>
    </source>
</evidence>
<name>A0A6A6BSP5_9PEZI</name>
<proteinExistence type="predicted"/>
<feature type="transmembrane region" description="Helical" evidence="1">
    <location>
        <begin position="360"/>
        <end position="384"/>
    </location>
</feature>
<keyword evidence="1" id="KW-0812">Transmembrane</keyword>
<dbReference type="EMBL" id="ML995477">
    <property type="protein sequence ID" value="KAF2145847.1"/>
    <property type="molecule type" value="Genomic_DNA"/>
</dbReference>
<keyword evidence="1" id="KW-1133">Transmembrane helix</keyword>
<sequence length="450" mass="49537">MRKRPIKLHAIDNLFSLTYDPTSFFNWEACRKAKTLFVLALIMWCIPLSATVTPSTLSVRSRMTPKDITASVASNILNDTGTRAYLWADWPGVGRFGSVSPHVNRLLAATSSSGSILQLTPPSPNATYTLDFHAPSFKCENLSIALASHSNNDNSSELTTAWNSAMGKLRSLAVYTGAESRGSTQKYFFINLNGKSGQNITCRPWNTSYTTNFNWVNGVQTLTITNLTHIDVLNKRTDTIYTDFAPGEIASLSITEALMGLLTTEIGYGANGNLYGADTLLPKTGIFACPEIANSMTNNNNFGLQNSPYDCRNGSVLKTIEDLSHNFTLSLLSSSLLTERTDTVVHILEARNVYAYNRTVLVSVYGGCAFIVLLCVCVGLRSLFKNGYSANMSFSSIMLTTRDSCPELARVAADYRLPADSLHKELGDVKLQYKYNEVESPLGFRVIRRH</sequence>
<protein>
    <submittedName>
        <fullName evidence="2">Uncharacterized protein</fullName>
    </submittedName>
</protein>
<dbReference type="GeneID" id="54301410"/>
<reference evidence="2" key="1">
    <citation type="journal article" date="2020" name="Stud. Mycol.">
        <title>101 Dothideomycetes genomes: a test case for predicting lifestyles and emergence of pathogens.</title>
        <authorList>
            <person name="Haridas S."/>
            <person name="Albert R."/>
            <person name="Binder M."/>
            <person name="Bloem J."/>
            <person name="Labutti K."/>
            <person name="Salamov A."/>
            <person name="Andreopoulos B."/>
            <person name="Baker S."/>
            <person name="Barry K."/>
            <person name="Bills G."/>
            <person name="Bluhm B."/>
            <person name="Cannon C."/>
            <person name="Castanera R."/>
            <person name="Culley D."/>
            <person name="Daum C."/>
            <person name="Ezra D."/>
            <person name="Gonzalez J."/>
            <person name="Henrissat B."/>
            <person name="Kuo A."/>
            <person name="Liang C."/>
            <person name="Lipzen A."/>
            <person name="Lutzoni F."/>
            <person name="Magnuson J."/>
            <person name="Mondo S."/>
            <person name="Nolan M."/>
            <person name="Ohm R."/>
            <person name="Pangilinan J."/>
            <person name="Park H.-J."/>
            <person name="Ramirez L."/>
            <person name="Alfaro M."/>
            <person name="Sun H."/>
            <person name="Tritt A."/>
            <person name="Yoshinaga Y."/>
            <person name="Zwiers L.-H."/>
            <person name="Turgeon B."/>
            <person name="Goodwin S."/>
            <person name="Spatafora J."/>
            <person name="Crous P."/>
            <person name="Grigoriev I."/>
        </authorList>
    </citation>
    <scope>NUCLEOTIDE SEQUENCE</scope>
    <source>
        <strain evidence="2">CBS 121167</strain>
    </source>
</reference>
<feature type="transmembrane region" description="Helical" evidence="1">
    <location>
        <begin position="36"/>
        <end position="57"/>
    </location>
</feature>
<evidence type="ECO:0000256" key="1">
    <source>
        <dbReference type="SAM" id="Phobius"/>
    </source>
</evidence>
<dbReference type="AlphaFoldDB" id="A0A6A6BSP5"/>
<organism evidence="2 3">
    <name type="scientific">Aplosporella prunicola CBS 121167</name>
    <dbReference type="NCBI Taxonomy" id="1176127"/>
    <lineage>
        <taxon>Eukaryota</taxon>
        <taxon>Fungi</taxon>
        <taxon>Dikarya</taxon>
        <taxon>Ascomycota</taxon>
        <taxon>Pezizomycotina</taxon>
        <taxon>Dothideomycetes</taxon>
        <taxon>Dothideomycetes incertae sedis</taxon>
        <taxon>Botryosphaeriales</taxon>
        <taxon>Aplosporellaceae</taxon>
        <taxon>Aplosporella</taxon>
    </lineage>
</organism>
<accession>A0A6A6BSP5</accession>
<evidence type="ECO:0000313" key="3">
    <source>
        <dbReference type="Proteomes" id="UP000799438"/>
    </source>
</evidence>
<dbReference type="OrthoDB" id="5322539at2759"/>
<gene>
    <name evidence="2" type="ORF">K452DRAFT_315992</name>
</gene>
<dbReference type="PANTHER" id="PTHR35041">
    <property type="entry name" value="MEDIATOR OF RNA POLYMERASE II TRANSCRIPTION SUBUNIT 1"/>
    <property type="match status" value="1"/>
</dbReference>
<dbReference type="PANTHER" id="PTHR35041:SF6">
    <property type="entry name" value="FORMYLMETHIONINE DEFORMYLASE-LIKE PROTEIN-RELATED"/>
    <property type="match status" value="1"/>
</dbReference>
<keyword evidence="1" id="KW-0472">Membrane</keyword>
<dbReference type="RefSeq" id="XP_033401559.1">
    <property type="nucleotide sequence ID" value="XM_033543913.1"/>
</dbReference>
<dbReference type="Proteomes" id="UP000799438">
    <property type="component" value="Unassembled WGS sequence"/>
</dbReference>